<organism evidence="2 3">
    <name type="scientific">Roseibium album</name>
    <dbReference type="NCBI Taxonomy" id="311410"/>
    <lineage>
        <taxon>Bacteria</taxon>
        <taxon>Pseudomonadati</taxon>
        <taxon>Pseudomonadota</taxon>
        <taxon>Alphaproteobacteria</taxon>
        <taxon>Hyphomicrobiales</taxon>
        <taxon>Stappiaceae</taxon>
        <taxon>Roseibium</taxon>
    </lineage>
</organism>
<name>A0A0M7AW40_9HYPH</name>
<proteinExistence type="predicted"/>
<gene>
    <name evidence="2" type="ORF">LA5096_06169</name>
</gene>
<keyword evidence="3" id="KW-1185">Reference proteome</keyword>
<dbReference type="AlphaFoldDB" id="A0A0M7AW40"/>
<dbReference type="Proteomes" id="UP000049983">
    <property type="component" value="Unassembled WGS sequence"/>
</dbReference>
<accession>A0A0M7AW40</accession>
<sequence>MELVTNYAQIKTVVEQSPSLRSAFSRLKAEGLITVKYDAFAKSWKKVQANKAKKASTNTVVEKPVGNQETSDTQPKGRKPLPEINKFTVPTGSDGVRDQW</sequence>
<dbReference type="STRING" id="311410.LA5095_06188"/>
<protein>
    <submittedName>
        <fullName evidence="2">Uncharacterized protein</fullName>
    </submittedName>
</protein>
<evidence type="ECO:0000313" key="2">
    <source>
        <dbReference type="EMBL" id="CTQ79398.1"/>
    </source>
</evidence>
<evidence type="ECO:0000256" key="1">
    <source>
        <dbReference type="SAM" id="MobiDB-lite"/>
    </source>
</evidence>
<feature type="region of interest" description="Disordered" evidence="1">
    <location>
        <begin position="50"/>
        <end position="100"/>
    </location>
</feature>
<reference evidence="3" key="1">
    <citation type="submission" date="2015-07" db="EMBL/GenBank/DDBJ databases">
        <authorList>
            <person name="Rodrigo-Torres Lidia"/>
            <person name="Arahal R.David."/>
        </authorList>
    </citation>
    <scope>NUCLEOTIDE SEQUENCE [LARGE SCALE GENOMIC DNA]</scope>
    <source>
        <strain evidence="3">CECT 5096</strain>
    </source>
</reference>
<evidence type="ECO:0000313" key="3">
    <source>
        <dbReference type="Proteomes" id="UP000049983"/>
    </source>
</evidence>
<dbReference type="EMBL" id="CXWC01000019">
    <property type="protein sequence ID" value="CTQ79398.1"/>
    <property type="molecule type" value="Genomic_DNA"/>
</dbReference>